<accession>A0A3M7PCB5</accession>
<organism evidence="2 3">
    <name type="scientific">Brachionus plicatilis</name>
    <name type="common">Marine rotifer</name>
    <name type="synonym">Brachionus muelleri</name>
    <dbReference type="NCBI Taxonomy" id="10195"/>
    <lineage>
        <taxon>Eukaryota</taxon>
        <taxon>Metazoa</taxon>
        <taxon>Spiralia</taxon>
        <taxon>Gnathifera</taxon>
        <taxon>Rotifera</taxon>
        <taxon>Eurotatoria</taxon>
        <taxon>Monogononta</taxon>
        <taxon>Pseudotrocha</taxon>
        <taxon>Ploima</taxon>
        <taxon>Brachionidae</taxon>
        <taxon>Brachionus</taxon>
    </lineage>
</organism>
<name>A0A3M7PCB5_BRAPC</name>
<feature type="compositionally biased region" description="Basic and acidic residues" evidence="1">
    <location>
        <begin position="85"/>
        <end position="94"/>
    </location>
</feature>
<dbReference type="Proteomes" id="UP000276133">
    <property type="component" value="Unassembled WGS sequence"/>
</dbReference>
<reference evidence="2 3" key="1">
    <citation type="journal article" date="2018" name="Sci. Rep.">
        <title>Genomic signatures of local adaptation to the degree of environmental predictability in rotifers.</title>
        <authorList>
            <person name="Franch-Gras L."/>
            <person name="Hahn C."/>
            <person name="Garcia-Roger E.M."/>
            <person name="Carmona M.J."/>
            <person name="Serra M."/>
            <person name="Gomez A."/>
        </authorList>
    </citation>
    <scope>NUCLEOTIDE SEQUENCE [LARGE SCALE GENOMIC DNA]</scope>
    <source>
        <strain evidence="2">HYR1</strain>
    </source>
</reference>
<feature type="region of interest" description="Disordered" evidence="1">
    <location>
        <begin position="53"/>
        <end position="94"/>
    </location>
</feature>
<dbReference type="AlphaFoldDB" id="A0A3M7PCB5"/>
<gene>
    <name evidence="2" type="ORF">BpHYR1_009996</name>
</gene>
<feature type="compositionally biased region" description="Polar residues" evidence="1">
    <location>
        <begin position="59"/>
        <end position="73"/>
    </location>
</feature>
<protein>
    <submittedName>
        <fullName evidence="2">Uncharacterized protein</fullName>
    </submittedName>
</protein>
<evidence type="ECO:0000256" key="1">
    <source>
        <dbReference type="SAM" id="MobiDB-lite"/>
    </source>
</evidence>
<sequence>MIENQFLNIDQQSYMPANQVTGIGYTQTQPLYYQEPVKPFYYGHNSAHQAHTLPHKVDSQPSAPGSLAAQSNPAADRFSKKTKKSKEINDFNCK</sequence>
<proteinExistence type="predicted"/>
<evidence type="ECO:0000313" key="3">
    <source>
        <dbReference type="Proteomes" id="UP000276133"/>
    </source>
</evidence>
<comment type="caution">
    <text evidence="2">The sequence shown here is derived from an EMBL/GenBank/DDBJ whole genome shotgun (WGS) entry which is preliminary data.</text>
</comment>
<dbReference type="EMBL" id="REGN01011961">
    <property type="protein sequence ID" value="RMZ96698.1"/>
    <property type="molecule type" value="Genomic_DNA"/>
</dbReference>
<evidence type="ECO:0000313" key="2">
    <source>
        <dbReference type="EMBL" id="RMZ96698.1"/>
    </source>
</evidence>
<keyword evidence="3" id="KW-1185">Reference proteome</keyword>